<dbReference type="AlphaFoldDB" id="A0AB34INB4"/>
<feature type="compositionally biased region" description="Pro residues" evidence="1">
    <location>
        <begin position="1"/>
        <end position="26"/>
    </location>
</feature>
<dbReference type="EMBL" id="JBGBPQ010000021">
    <property type="protein sequence ID" value="KAL1503585.1"/>
    <property type="molecule type" value="Genomic_DNA"/>
</dbReference>
<reference evidence="3 4" key="1">
    <citation type="journal article" date="2024" name="Science">
        <title>Giant polyketide synthase enzymes in the biosynthesis of giant marine polyether toxins.</title>
        <authorList>
            <person name="Fallon T.R."/>
            <person name="Shende V.V."/>
            <person name="Wierzbicki I.H."/>
            <person name="Pendleton A.L."/>
            <person name="Watervoot N.F."/>
            <person name="Auber R.P."/>
            <person name="Gonzalez D.J."/>
            <person name="Wisecaver J.H."/>
            <person name="Moore B.S."/>
        </authorList>
    </citation>
    <scope>NUCLEOTIDE SEQUENCE [LARGE SCALE GENOMIC DNA]</scope>
    <source>
        <strain evidence="3 4">12B1</strain>
    </source>
</reference>
<sequence length="570" mass="60531">MSPWLPPPMPLPPATAPGLPSRPPNLTPDVEVRLPDALKGVPATILLGGVVQDGVPFAFSPAGQVPPLSPPPPPRSDVWQFVFTSVRDAAGTAVSLSHIYLFDASGARIPTVTATNPNGINPAFEGPQNLVDGLNTSRWLDTNFSYRESVVQVQLQGVHHVVRYELVTAVGTAPSSRARDPTSWTFGHIVENGVYETLSSVTNIVPPNGPLASYGAIWTIFPPPSPPPPPPRPPPSPSPRFPPGQAPPSLPPIPPQPPTPPPPPPTHDVYELVFTRVRTSTATSVSLAEVTLHDANGNVLPIIAAYNPSGINTALEGPRFVHDSNFGTRWLDSNFTDGTAVLQLELGSGAHVASYELCSRLRGQGMRTSNVVPPAAASSSYGIFSTINPPPSPLRPPPSPPPRPPPRFPPGQVPPLSPPPPPRSDVWQFVFTSVRDAAGTAVSLSHIYLFDAFGARIPTVTATNPNGINPPLEGPQNLVDGLNTSRWLDTNFSYRESVVQVQLQGVHHVVRYELVTAVGTAPSSRARDPTSWTFGHIVENGATFIAAISISFGFIAAISTSFGFIAAIPY</sequence>
<proteinExistence type="predicted"/>
<evidence type="ECO:0000313" key="3">
    <source>
        <dbReference type="EMBL" id="KAL1503585.1"/>
    </source>
</evidence>
<feature type="region of interest" description="Disordered" evidence="1">
    <location>
        <begin position="225"/>
        <end position="268"/>
    </location>
</feature>
<comment type="caution">
    <text evidence="3">The sequence shown here is derived from an EMBL/GenBank/DDBJ whole genome shotgun (WGS) entry which is preliminary data.</text>
</comment>
<feature type="transmembrane region" description="Helical" evidence="2">
    <location>
        <begin position="544"/>
        <end position="568"/>
    </location>
</feature>
<organism evidence="3 4">
    <name type="scientific">Prymnesium parvum</name>
    <name type="common">Toxic golden alga</name>
    <dbReference type="NCBI Taxonomy" id="97485"/>
    <lineage>
        <taxon>Eukaryota</taxon>
        <taxon>Haptista</taxon>
        <taxon>Haptophyta</taxon>
        <taxon>Prymnesiophyceae</taxon>
        <taxon>Prymnesiales</taxon>
        <taxon>Prymnesiaceae</taxon>
        <taxon>Prymnesium</taxon>
    </lineage>
</organism>
<gene>
    <name evidence="3" type="ORF">AB1Y20_012063</name>
</gene>
<keyword evidence="2" id="KW-0472">Membrane</keyword>
<keyword evidence="2" id="KW-1133">Transmembrane helix</keyword>
<protein>
    <submittedName>
        <fullName evidence="3">Uncharacterized protein</fullName>
    </submittedName>
</protein>
<evidence type="ECO:0000256" key="1">
    <source>
        <dbReference type="SAM" id="MobiDB-lite"/>
    </source>
</evidence>
<keyword evidence="2" id="KW-0812">Transmembrane</keyword>
<feature type="compositionally biased region" description="Pro residues" evidence="1">
    <location>
        <begin position="388"/>
        <end position="421"/>
    </location>
</feature>
<feature type="compositionally biased region" description="Pro residues" evidence="1">
    <location>
        <begin position="225"/>
        <end position="266"/>
    </location>
</feature>
<name>A0AB34INB4_PRYPA</name>
<evidence type="ECO:0000313" key="4">
    <source>
        <dbReference type="Proteomes" id="UP001515480"/>
    </source>
</evidence>
<dbReference type="Proteomes" id="UP001515480">
    <property type="component" value="Unassembled WGS sequence"/>
</dbReference>
<feature type="region of interest" description="Disordered" evidence="1">
    <location>
        <begin position="386"/>
        <end position="421"/>
    </location>
</feature>
<evidence type="ECO:0000256" key="2">
    <source>
        <dbReference type="SAM" id="Phobius"/>
    </source>
</evidence>
<accession>A0AB34INB4</accession>
<keyword evidence="4" id="KW-1185">Reference proteome</keyword>
<feature type="region of interest" description="Disordered" evidence="1">
    <location>
        <begin position="1"/>
        <end position="27"/>
    </location>
</feature>